<name>A0A9D1I7H4_9CLOT</name>
<accession>A0A9D1I7H4</accession>
<proteinExistence type="predicted"/>
<protein>
    <submittedName>
        <fullName evidence="2">Alpha/beta hydrolase</fullName>
    </submittedName>
</protein>
<evidence type="ECO:0000259" key="1">
    <source>
        <dbReference type="Pfam" id="PF00561"/>
    </source>
</evidence>
<comment type="caution">
    <text evidence="2">The sequence shown here is derived from an EMBL/GenBank/DDBJ whole genome shotgun (WGS) entry which is preliminary data.</text>
</comment>
<dbReference type="AlphaFoldDB" id="A0A9D1I7H4"/>
<dbReference type="EMBL" id="DVMM01000093">
    <property type="protein sequence ID" value="HIU29576.1"/>
    <property type="molecule type" value="Genomic_DNA"/>
</dbReference>
<evidence type="ECO:0000313" key="2">
    <source>
        <dbReference type="EMBL" id="HIU29576.1"/>
    </source>
</evidence>
<organism evidence="2 3">
    <name type="scientific">Candidatus Egerieisoma faecipullorum</name>
    <dbReference type="NCBI Taxonomy" id="2840963"/>
    <lineage>
        <taxon>Bacteria</taxon>
        <taxon>Bacillati</taxon>
        <taxon>Bacillota</taxon>
        <taxon>Clostridia</taxon>
        <taxon>Eubacteriales</taxon>
        <taxon>Clostridiaceae</taxon>
        <taxon>Clostridiaceae incertae sedis</taxon>
        <taxon>Candidatus Egerieisoma</taxon>
    </lineage>
</organism>
<reference evidence="2" key="1">
    <citation type="submission" date="2020-10" db="EMBL/GenBank/DDBJ databases">
        <authorList>
            <person name="Gilroy R."/>
        </authorList>
    </citation>
    <scope>NUCLEOTIDE SEQUENCE</scope>
    <source>
        <strain evidence="2">CHK195-4489</strain>
    </source>
</reference>
<dbReference type="InterPro" id="IPR029058">
    <property type="entry name" value="AB_hydrolase_fold"/>
</dbReference>
<dbReference type="Gene3D" id="3.40.50.1820">
    <property type="entry name" value="alpha/beta hydrolase"/>
    <property type="match status" value="1"/>
</dbReference>
<dbReference type="Pfam" id="PF00561">
    <property type="entry name" value="Abhydrolase_1"/>
    <property type="match status" value="1"/>
</dbReference>
<evidence type="ECO:0000313" key="3">
    <source>
        <dbReference type="Proteomes" id="UP000824089"/>
    </source>
</evidence>
<sequence>MWPITKIILKIALVLLILMLVVALFLFRMAICRKTLVPFRKKRKKKESPQSDAYREGAEALAASPYETYTIRSFDGLRLTGHFLPAASRNPEFILLCMHGYRSNGFKEYGIYKKFYHETLQADLWFPDQRAHGESEGKYICYGVKERFDVLSWIDYINRFAAERYGKKLPIYLHGISMGCATVLMAYGLGYPENVKGIIADCGYTSPDAIFRHIIKHSFHIPCFPVLNLSNLISKLLARFEFKDASTTDALKQSAPHEIPILFIHGKDDHFVPADMTLQNHDAFPGKKKLLLIEGASHAASYYTDTAAYEAAVRQLIYSPQSF</sequence>
<keyword evidence="2" id="KW-0378">Hydrolase</keyword>
<reference evidence="2" key="2">
    <citation type="journal article" date="2021" name="PeerJ">
        <title>Extensive microbial diversity within the chicken gut microbiome revealed by metagenomics and culture.</title>
        <authorList>
            <person name="Gilroy R."/>
            <person name="Ravi A."/>
            <person name="Getino M."/>
            <person name="Pursley I."/>
            <person name="Horton D.L."/>
            <person name="Alikhan N.F."/>
            <person name="Baker D."/>
            <person name="Gharbi K."/>
            <person name="Hall N."/>
            <person name="Watson M."/>
            <person name="Adriaenssens E.M."/>
            <person name="Foster-Nyarko E."/>
            <person name="Jarju S."/>
            <person name="Secka A."/>
            <person name="Antonio M."/>
            <person name="Oren A."/>
            <person name="Chaudhuri R.R."/>
            <person name="La Ragione R."/>
            <person name="Hildebrand F."/>
            <person name="Pallen M.J."/>
        </authorList>
    </citation>
    <scope>NUCLEOTIDE SEQUENCE</scope>
    <source>
        <strain evidence="2">CHK195-4489</strain>
    </source>
</reference>
<gene>
    <name evidence="2" type="ORF">IAD50_04675</name>
</gene>
<dbReference type="InterPro" id="IPR000073">
    <property type="entry name" value="AB_hydrolase_1"/>
</dbReference>
<dbReference type="PANTHER" id="PTHR43358">
    <property type="entry name" value="ALPHA/BETA-HYDROLASE"/>
    <property type="match status" value="1"/>
</dbReference>
<dbReference type="InterPro" id="IPR052920">
    <property type="entry name" value="DNA-binding_regulatory"/>
</dbReference>
<dbReference type="PANTHER" id="PTHR43358:SF4">
    <property type="entry name" value="ALPHA_BETA HYDROLASE FOLD-1 DOMAIN-CONTAINING PROTEIN"/>
    <property type="match status" value="1"/>
</dbReference>
<feature type="domain" description="AB hydrolase-1" evidence="1">
    <location>
        <begin position="95"/>
        <end position="209"/>
    </location>
</feature>
<dbReference type="Proteomes" id="UP000824089">
    <property type="component" value="Unassembled WGS sequence"/>
</dbReference>
<dbReference type="GO" id="GO:0016787">
    <property type="term" value="F:hydrolase activity"/>
    <property type="evidence" value="ECO:0007669"/>
    <property type="project" value="UniProtKB-KW"/>
</dbReference>
<dbReference type="SUPFAM" id="SSF53474">
    <property type="entry name" value="alpha/beta-Hydrolases"/>
    <property type="match status" value="1"/>
</dbReference>